<evidence type="ECO:0000256" key="1">
    <source>
        <dbReference type="ARBA" id="ARBA00022884"/>
    </source>
</evidence>
<dbReference type="CDD" id="cd00165">
    <property type="entry name" value="S4"/>
    <property type="match status" value="1"/>
</dbReference>
<evidence type="ECO:0000256" key="3">
    <source>
        <dbReference type="PROSITE-ProRule" id="PRU00182"/>
    </source>
</evidence>
<feature type="domain" description="Ribosomal RNA methyltransferase FtsJ" evidence="4">
    <location>
        <begin position="60"/>
        <end position="115"/>
    </location>
</feature>
<dbReference type="GO" id="GO:0003723">
    <property type="term" value="F:RNA binding"/>
    <property type="evidence" value="ECO:0007669"/>
    <property type="project" value="UniProtKB-KW"/>
</dbReference>
<evidence type="ECO:0000313" key="5">
    <source>
        <dbReference type="EMBL" id="PWA34763.1"/>
    </source>
</evidence>
<dbReference type="PROSITE" id="PS50889">
    <property type="entry name" value="S4"/>
    <property type="match status" value="1"/>
</dbReference>
<dbReference type="InterPro" id="IPR036986">
    <property type="entry name" value="S4_RNA-bd_sf"/>
</dbReference>
<dbReference type="Gene3D" id="3.40.50.150">
    <property type="entry name" value="Vaccinia Virus protein VP39"/>
    <property type="match status" value="2"/>
</dbReference>
<protein>
    <recommendedName>
        <fullName evidence="4">Ribosomal RNA methyltransferase FtsJ domain-containing protein</fullName>
    </recommendedName>
</protein>
<dbReference type="PANTHER" id="PTHR32319:SF0">
    <property type="entry name" value="BACTERIAL HEMOLYSIN-LIKE PROTEIN"/>
    <property type="match status" value="1"/>
</dbReference>
<name>A0A2U1KDT1_ARTAN</name>
<dbReference type="STRING" id="35608.A0A2U1KDT1"/>
<dbReference type="InterPro" id="IPR002877">
    <property type="entry name" value="RNA_MeTrfase_FtsJ_dom"/>
</dbReference>
<dbReference type="Pfam" id="PF01728">
    <property type="entry name" value="FtsJ"/>
    <property type="match status" value="1"/>
</dbReference>
<dbReference type="Proteomes" id="UP000245207">
    <property type="component" value="Unassembled WGS sequence"/>
</dbReference>
<keyword evidence="6" id="KW-1185">Reference proteome</keyword>
<dbReference type="AlphaFoldDB" id="A0A2U1KDT1"/>
<proteinExistence type="inferred from homology"/>
<dbReference type="Gene3D" id="3.10.290.10">
    <property type="entry name" value="RNA-binding S4 domain"/>
    <property type="match status" value="1"/>
</dbReference>
<evidence type="ECO:0000256" key="2">
    <source>
        <dbReference type="ARBA" id="ARBA00029460"/>
    </source>
</evidence>
<dbReference type="EMBL" id="PKPP01021625">
    <property type="protein sequence ID" value="PWA34763.1"/>
    <property type="molecule type" value="Genomic_DNA"/>
</dbReference>
<gene>
    <name evidence="5" type="ORF">CTI12_AA616060</name>
</gene>
<dbReference type="GO" id="GO:0008168">
    <property type="term" value="F:methyltransferase activity"/>
    <property type="evidence" value="ECO:0007669"/>
    <property type="project" value="InterPro"/>
</dbReference>
<evidence type="ECO:0000259" key="4">
    <source>
        <dbReference type="Pfam" id="PF01728"/>
    </source>
</evidence>
<comment type="caution">
    <text evidence="5">The sequence shown here is derived from an EMBL/GenBank/DDBJ whole genome shotgun (WGS) entry which is preliminary data.</text>
</comment>
<dbReference type="InterPro" id="IPR029063">
    <property type="entry name" value="SAM-dependent_MTases_sf"/>
</dbReference>
<accession>A0A2U1KDT1</accession>
<dbReference type="OrthoDB" id="449109at2759"/>
<sequence>MRYASIDFSNIVGTTFNHGSYKCKFFTLGKVIVDGKVVTKAGHPVSDKAVVEIKAEIPKYVCRAGHKLEAAIEQLGVDVNGKVALDSGLSTGGFTDCLLQYGASFVYGIDVGYGQVGGGGIVRDPAVHKEVRERIVKNVEDLGFQCNGWIESPLKGAEGNIEFLACFTRTTKKTIDSDSPATVTIE</sequence>
<keyword evidence="1 3" id="KW-0694">RNA-binding</keyword>
<organism evidence="5 6">
    <name type="scientific">Artemisia annua</name>
    <name type="common">Sweet wormwood</name>
    <dbReference type="NCBI Taxonomy" id="35608"/>
    <lineage>
        <taxon>Eukaryota</taxon>
        <taxon>Viridiplantae</taxon>
        <taxon>Streptophyta</taxon>
        <taxon>Embryophyta</taxon>
        <taxon>Tracheophyta</taxon>
        <taxon>Spermatophyta</taxon>
        <taxon>Magnoliopsida</taxon>
        <taxon>eudicotyledons</taxon>
        <taxon>Gunneridae</taxon>
        <taxon>Pentapetalae</taxon>
        <taxon>asterids</taxon>
        <taxon>campanulids</taxon>
        <taxon>Asterales</taxon>
        <taxon>Asteraceae</taxon>
        <taxon>Asteroideae</taxon>
        <taxon>Anthemideae</taxon>
        <taxon>Artemisiinae</taxon>
        <taxon>Artemisia</taxon>
    </lineage>
</organism>
<evidence type="ECO:0000313" key="6">
    <source>
        <dbReference type="Proteomes" id="UP000245207"/>
    </source>
</evidence>
<dbReference type="InterPro" id="IPR047048">
    <property type="entry name" value="TlyA"/>
</dbReference>
<comment type="similarity">
    <text evidence="2">Belongs to the TlyA family.</text>
</comment>
<dbReference type="PANTHER" id="PTHR32319">
    <property type="entry name" value="BACTERIAL HEMOLYSIN-LIKE PROTEIN"/>
    <property type="match status" value="1"/>
</dbReference>
<dbReference type="GO" id="GO:0032259">
    <property type="term" value="P:methylation"/>
    <property type="evidence" value="ECO:0007669"/>
    <property type="project" value="InterPro"/>
</dbReference>
<reference evidence="5 6" key="1">
    <citation type="journal article" date="2018" name="Mol. Plant">
        <title>The genome of Artemisia annua provides insight into the evolution of Asteraceae family and artemisinin biosynthesis.</title>
        <authorList>
            <person name="Shen Q."/>
            <person name="Zhang L."/>
            <person name="Liao Z."/>
            <person name="Wang S."/>
            <person name="Yan T."/>
            <person name="Shi P."/>
            <person name="Liu M."/>
            <person name="Fu X."/>
            <person name="Pan Q."/>
            <person name="Wang Y."/>
            <person name="Lv Z."/>
            <person name="Lu X."/>
            <person name="Zhang F."/>
            <person name="Jiang W."/>
            <person name="Ma Y."/>
            <person name="Chen M."/>
            <person name="Hao X."/>
            <person name="Li L."/>
            <person name="Tang Y."/>
            <person name="Lv G."/>
            <person name="Zhou Y."/>
            <person name="Sun X."/>
            <person name="Brodelius P.E."/>
            <person name="Rose J.K.C."/>
            <person name="Tang K."/>
        </authorList>
    </citation>
    <scope>NUCLEOTIDE SEQUENCE [LARGE SCALE GENOMIC DNA]</scope>
    <source>
        <strain evidence="6">cv. Huhao1</strain>
        <tissue evidence="5">Leaf</tissue>
    </source>
</reference>
<dbReference type="SUPFAM" id="SSF53335">
    <property type="entry name" value="S-adenosyl-L-methionine-dependent methyltransferases"/>
    <property type="match status" value="1"/>
</dbReference>